<evidence type="ECO:0008006" key="3">
    <source>
        <dbReference type="Google" id="ProtNLM"/>
    </source>
</evidence>
<dbReference type="InterPro" id="IPR036388">
    <property type="entry name" value="WH-like_DNA-bd_sf"/>
</dbReference>
<organism evidence="1 2">
    <name type="scientific">Bionectria ochroleuca</name>
    <name type="common">Gliocladium roseum</name>
    <dbReference type="NCBI Taxonomy" id="29856"/>
    <lineage>
        <taxon>Eukaryota</taxon>
        <taxon>Fungi</taxon>
        <taxon>Dikarya</taxon>
        <taxon>Ascomycota</taxon>
        <taxon>Pezizomycotina</taxon>
        <taxon>Sordariomycetes</taxon>
        <taxon>Hypocreomycetidae</taxon>
        <taxon>Hypocreales</taxon>
        <taxon>Bionectriaceae</taxon>
        <taxon>Clonostachys</taxon>
    </lineage>
</organism>
<dbReference type="Pfam" id="PF13551">
    <property type="entry name" value="HTH_29"/>
    <property type="match status" value="1"/>
</dbReference>
<dbReference type="GO" id="GO:0003676">
    <property type="term" value="F:nucleic acid binding"/>
    <property type="evidence" value="ECO:0007669"/>
    <property type="project" value="InterPro"/>
</dbReference>
<name>A0A8H7K3L4_BIOOC</name>
<proteinExistence type="predicted"/>
<reference evidence="1" key="1">
    <citation type="submission" date="2020-10" db="EMBL/GenBank/DDBJ databases">
        <title>High-Quality Genome Resource of Clonostachys rosea strain S41 by Oxford Nanopore Long-Read Sequencing.</title>
        <authorList>
            <person name="Wang H."/>
        </authorList>
    </citation>
    <scope>NUCLEOTIDE SEQUENCE</scope>
    <source>
        <strain evidence="1">S41</strain>
    </source>
</reference>
<dbReference type="InterPro" id="IPR009057">
    <property type="entry name" value="Homeodomain-like_sf"/>
</dbReference>
<dbReference type="Gene3D" id="1.10.10.10">
    <property type="entry name" value="Winged helix-like DNA-binding domain superfamily/Winged helix DNA-binding domain"/>
    <property type="match status" value="1"/>
</dbReference>
<dbReference type="InterPro" id="IPR036397">
    <property type="entry name" value="RNaseH_sf"/>
</dbReference>
<dbReference type="SUPFAM" id="SSF46689">
    <property type="entry name" value="Homeodomain-like"/>
    <property type="match status" value="1"/>
</dbReference>
<accession>A0A8H7K3L4</accession>
<evidence type="ECO:0000313" key="2">
    <source>
        <dbReference type="Proteomes" id="UP000616885"/>
    </source>
</evidence>
<sequence length="218" mass="24838">MSSNSHNFGAITSANRQKNHELSSELRAAICAAFSEGQSKSAIARKFNVSRIAVFHTIERFNQTESLESLPRSGRPKSLTSRDTRVIIRSVRLDFRTPRKSLVTAQGLQVSLSTARRALDDEKLREIAATRLQFAQDWRGRDDELLTIIFSDECSVQNSSSNPDVWVWRYSHEAYDPKFVNLEDHGKPTIRIMVWAAIWDSGRTDLVIMTRDELAKKK</sequence>
<dbReference type="EMBL" id="JADCTT010000021">
    <property type="protein sequence ID" value="KAF9742354.1"/>
    <property type="molecule type" value="Genomic_DNA"/>
</dbReference>
<dbReference type="AlphaFoldDB" id="A0A8H7K3L4"/>
<dbReference type="Proteomes" id="UP000616885">
    <property type="component" value="Unassembled WGS sequence"/>
</dbReference>
<dbReference type="Gene3D" id="3.30.420.10">
    <property type="entry name" value="Ribonuclease H-like superfamily/Ribonuclease H"/>
    <property type="match status" value="1"/>
</dbReference>
<comment type="caution">
    <text evidence="1">The sequence shown here is derived from an EMBL/GenBank/DDBJ whole genome shotgun (WGS) entry which is preliminary data.</text>
</comment>
<gene>
    <name evidence="1" type="ORF">IM811_009377</name>
</gene>
<evidence type="ECO:0000313" key="1">
    <source>
        <dbReference type="EMBL" id="KAF9742354.1"/>
    </source>
</evidence>
<protein>
    <recommendedName>
        <fullName evidence="3">Transposase Tc1-like domain-containing protein</fullName>
    </recommendedName>
</protein>